<keyword evidence="2" id="KW-1185">Reference proteome</keyword>
<gene>
    <name evidence="1" type="ORF">SKAU_G00166780</name>
</gene>
<comment type="caution">
    <text evidence="1">The sequence shown here is derived from an EMBL/GenBank/DDBJ whole genome shotgun (WGS) entry which is preliminary data.</text>
</comment>
<dbReference type="Proteomes" id="UP001152622">
    <property type="component" value="Chromosome 5"/>
</dbReference>
<evidence type="ECO:0000313" key="1">
    <source>
        <dbReference type="EMBL" id="KAJ8360153.1"/>
    </source>
</evidence>
<name>A0A9Q1IZZ1_SYNKA</name>
<accession>A0A9Q1IZZ1</accession>
<proteinExistence type="predicted"/>
<reference evidence="1" key="1">
    <citation type="journal article" date="2023" name="Science">
        <title>Genome structures resolve the early diversification of teleost fishes.</title>
        <authorList>
            <person name="Parey E."/>
            <person name="Louis A."/>
            <person name="Montfort J."/>
            <person name="Bouchez O."/>
            <person name="Roques C."/>
            <person name="Iampietro C."/>
            <person name="Lluch J."/>
            <person name="Castinel A."/>
            <person name="Donnadieu C."/>
            <person name="Desvignes T."/>
            <person name="Floi Bucao C."/>
            <person name="Jouanno E."/>
            <person name="Wen M."/>
            <person name="Mejri S."/>
            <person name="Dirks R."/>
            <person name="Jansen H."/>
            <person name="Henkel C."/>
            <person name="Chen W.J."/>
            <person name="Zahm M."/>
            <person name="Cabau C."/>
            <person name="Klopp C."/>
            <person name="Thompson A.W."/>
            <person name="Robinson-Rechavi M."/>
            <person name="Braasch I."/>
            <person name="Lecointre G."/>
            <person name="Bobe J."/>
            <person name="Postlethwait J.H."/>
            <person name="Berthelot C."/>
            <person name="Roest Crollius H."/>
            <person name="Guiguen Y."/>
        </authorList>
    </citation>
    <scope>NUCLEOTIDE SEQUENCE</scope>
    <source>
        <strain evidence="1">WJC10195</strain>
    </source>
</reference>
<dbReference type="EMBL" id="JAINUF010000005">
    <property type="protein sequence ID" value="KAJ8360153.1"/>
    <property type="molecule type" value="Genomic_DNA"/>
</dbReference>
<protein>
    <submittedName>
        <fullName evidence="1">Uncharacterized protein</fullName>
    </submittedName>
</protein>
<dbReference type="AlphaFoldDB" id="A0A9Q1IZZ1"/>
<sequence length="89" mass="9557">MNSNLSEVLKGAAWFIRLFHLSALPLERALQRRGALLFRLAVGRSSTAETGSASAIFLLAATLKYSGGCGRGSLFRAECSRRGVSPVCR</sequence>
<organism evidence="1 2">
    <name type="scientific">Synaphobranchus kaupii</name>
    <name type="common">Kaup's arrowtooth eel</name>
    <dbReference type="NCBI Taxonomy" id="118154"/>
    <lineage>
        <taxon>Eukaryota</taxon>
        <taxon>Metazoa</taxon>
        <taxon>Chordata</taxon>
        <taxon>Craniata</taxon>
        <taxon>Vertebrata</taxon>
        <taxon>Euteleostomi</taxon>
        <taxon>Actinopterygii</taxon>
        <taxon>Neopterygii</taxon>
        <taxon>Teleostei</taxon>
        <taxon>Anguilliformes</taxon>
        <taxon>Synaphobranchidae</taxon>
        <taxon>Synaphobranchus</taxon>
    </lineage>
</organism>
<evidence type="ECO:0000313" key="2">
    <source>
        <dbReference type="Proteomes" id="UP001152622"/>
    </source>
</evidence>